<protein>
    <submittedName>
        <fullName evidence="1">Spore coat associated protein CotJA</fullName>
    </submittedName>
</protein>
<organism evidence="1 2">
    <name type="scientific">Bacillus kandeliae</name>
    <dbReference type="NCBI Taxonomy" id="3129297"/>
    <lineage>
        <taxon>Bacteria</taxon>
        <taxon>Bacillati</taxon>
        <taxon>Bacillota</taxon>
        <taxon>Bacilli</taxon>
        <taxon>Bacillales</taxon>
        <taxon>Bacillaceae</taxon>
        <taxon>Bacillus</taxon>
    </lineage>
</organism>
<reference evidence="1 2" key="1">
    <citation type="submission" date="2024-02" db="EMBL/GenBank/DDBJ databases">
        <title>Seven novel Bacillus-like species.</title>
        <authorList>
            <person name="Liu G."/>
        </authorList>
    </citation>
    <scope>NUCLEOTIDE SEQUENCE [LARGE SCALE GENOMIC DNA]</scope>
    <source>
        <strain evidence="1 2">FJAT-52991</strain>
    </source>
</reference>
<name>A0ABZ2N2R3_9BACI</name>
<evidence type="ECO:0000313" key="2">
    <source>
        <dbReference type="Proteomes" id="UP001387364"/>
    </source>
</evidence>
<proteinExistence type="predicted"/>
<dbReference type="RefSeq" id="WP_338749733.1">
    <property type="nucleotide sequence ID" value="NZ_CP147404.1"/>
</dbReference>
<gene>
    <name evidence="1" type="ORF">WDJ61_11230</name>
</gene>
<dbReference type="EMBL" id="CP147404">
    <property type="protein sequence ID" value="WXB91840.1"/>
    <property type="molecule type" value="Genomic_DNA"/>
</dbReference>
<sequence length="77" mass="9119">MDKNQWYRTYRPFISPMDPCPPIKIKRYSTGPQLFMGFQPPGLEQFPPLTALQKGTLWKAFYDPYFPFKEQKEGAKK</sequence>
<dbReference type="Proteomes" id="UP001387364">
    <property type="component" value="Chromosome"/>
</dbReference>
<dbReference type="InterPro" id="IPR020256">
    <property type="entry name" value="Spore_coat_CotJA"/>
</dbReference>
<keyword evidence="2" id="KW-1185">Reference proteome</keyword>
<evidence type="ECO:0000313" key="1">
    <source>
        <dbReference type="EMBL" id="WXB91840.1"/>
    </source>
</evidence>
<dbReference type="Pfam" id="PF11007">
    <property type="entry name" value="CotJA"/>
    <property type="match status" value="1"/>
</dbReference>
<accession>A0ABZ2N2R3</accession>